<dbReference type="AlphaFoldDB" id="A0AAD8QDZ1"/>
<comment type="caution">
    <text evidence="1">The sequence shown here is derived from an EMBL/GenBank/DDBJ whole genome shotgun (WGS) entry which is preliminary data.</text>
</comment>
<gene>
    <name evidence="1" type="ORF">LY79DRAFT_534422</name>
</gene>
<evidence type="ECO:0000313" key="2">
    <source>
        <dbReference type="Proteomes" id="UP001230504"/>
    </source>
</evidence>
<dbReference type="RefSeq" id="XP_060421181.1">
    <property type="nucleotide sequence ID" value="XM_060556427.1"/>
</dbReference>
<proteinExistence type="predicted"/>
<protein>
    <submittedName>
        <fullName evidence="1">Uncharacterized protein</fullName>
    </submittedName>
</protein>
<name>A0AAD8QDZ1_9PEZI</name>
<keyword evidence="2" id="KW-1185">Reference proteome</keyword>
<dbReference type="Proteomes" id="UP001230504">
    <property type="component" value="Unassembled WGS sequence"/>
</dbReference>
<evidence type="ECO:0000313" key="1">
    <source>
        <dbReference type="EMBL" id="KAK1600685.1"/>
    </source>
</evidence>
<organism evidence="1 2">
    <name type="scientific">Colletotrichum navitas</name>
    <dbReference type="NCBI Taxonomy" id="681940"/>
    <lineage>
        <taxon>Eukaryota</taxon>
        <taxon>Fungi</taxon>
        <taxon>Dikarya</taxon>
        <taxon>Ascomycota</taxon>
        <taxon>Pezizomycotina</taxon>
        <taxon>Sordariomycetes</taxon>
        <taxon>Hypocreomycetidae</taxon>
        <taxon>Glomerellales</taxon>
        <taxon>Glomerellaceae</taxon>
        <taxon>Colletotrichum</taxon>
        <taxon>Colletotrichum graminicola species complex</taxon>
    </lineage>
</organism>
<sequence length="79" mass="8480">MTPTANVDKAPTLPPSLTTIKRQYGLILASYSAARSLYKAVATTISNHQSSLTLPNRVNAPEVALLLPCSRHILPLTPL</sequence>
<dbReference type="GeneID" id="85440667"/>
<dbReference type="EMBL" id="JAHLJV010000001">
    <property type="protein sequence ID" value="KAK1600685.1"/>
    <property type="molecule type" value="Genomic_DNA"/>
</dbReference>
<accession>A0AAD8QDZ1</accession>
<reference evidence="1" key="1">
    <citation type="submission" date="2021-06" db="EMBL/GenBank/DDBJ databases">
        <title>Comparative genomics, transcriptomics and evolutionary studies reveal genomic signatures of adaptation to plant cell wall in hemibiotrophic fungi.</title>
        <authorList>
            <consortium name="DOE Joint Genome Institute"/>
            <person name="Baroncelli R."/>
            <person name="Diaz J.F."/>
            <person name="Benocci T."/>
            <person name="Peng M."/>
            <person name="Battaglia E."/>
            <person name="Haridas S."/>
            <person name="Andreopoulos W."/>
            <person name="Labutti K."/>
            <person name="Pangilinan J."/>
            <person name="Floch G.L."/>
            <person name="Makela M.R."/>
            <person name="Henrissat B."/>
            <person name="Grigoriev I.V."/>
            <person name="Crouch J.A."/>
            <person name="De Vries R.P."/>
            <person name="Sukno S.A."/>
            <person name="Thon M.R."/>
        </authorList>
    </citation>
    <scope>NUCLEOTIDE SEQUENCE</scope>
    <source>
        <strain evidence="1">CBS 125086</strain>
    </source>
</reference>